<reference evidence="2 5" key="2">
    <citation type="submission" date="2019-07" db="EMBL/GenBank/DDBJ databases">
        <title>Whole genome shotgun sequence of Lactobacillus siliginis NBRC 101315.</title>
        <authorList>
            <person name="Hosoyama A."/>
            <person name="Uohara A."/>
            <person name="Ohji S."/>
            <person name="Ichikawa N."/>
        </authorList>
    </citation>
    <scope>NUCLEOTIDE SEQUENCE [LARGE SCALE GENOMIC DNA]</scope>
    <source>
        <strain evidence="2 5">NBRC 101315</strain>
    </source>
</reference>
<reference evidence="3 4" key="1">
    <citation type="journal article" date="2015" name="Genome Announc.">
        <title>Expanding the biotechnology potential of lactobacilli through comparative genomics of 213 strains and associated genera.</title>
        <authorList>
            <person name="Sun Z."/>
            <person name="Harris H.M."/>
            <person name="McCann A."/>
            <person name="Guo C."/>
            <person name="Argimon S."/>
            <person name="Zhang W."/>
            <person name="Yang X."/>
            <person name="Jeffery I.B."/>
            <person name="Cooney J.C."/>
            <person name="Kagawa T.F."/>
            <person name="Liu W."/>
            <person name="Song Y."/>
            <person name="Salvetti E."/>
            <person name="Wrobel A."/>
            <person name="Rasinkangas P."/>
            <person name="Parkhill J."/>
            <person name="Rea M.C."/>
            <person name="O'Sullivan O."/>
            <person name="Ritari J."/>
            <person name="Douillard F.P."/>
            <person name="Paul Ross R."/>
            <person name="Yang R."/>
            <person name="Briner A.E."/>
            <person name="Felis G.E."/>
            <person name="de Vos W.M."/>
            <person name="Barrangou R."/>
            <person name="Klaenhammer T.R."/>
            <person name="Caufield P.W."/>
            <person name="Cui Y."/>
            <person name="Zhang H."/>
            <person name="O'Toole P.W."/>
        </authorList>
    </citation>
    <scope>NUCLEOTIDE SEQUENCE [LARGE SCALE GENOMIC DNA]</scope>
    <source>
        <strain evidence="3 4">DSM 22696</strain>
    </source>
</reference>
<comment type="caution">
    <text evidence="3">The sequence shown here is derived from an EMBL/GenBank/DDBJ whole genome shotgun (WGS) entry which is preliminary data.</text>
</comment>
<evidence type="ECO:0000313" key="3">
    <source>
        <dbReference type="EMBL" id="KRN95994.1"/>
    </source>
</evidence>
<evidence type="ECO:0000256" key="1">
    <source>
        <dbReference type="SAM" id="Phobius"/>
    </source>
</evidence>
<evidence type="ECO:0000313" key="5">
    <source>
        <dbReference type="Proteomes" id="UP000321429"/>
    </source>
</evidence>
<dbReference type="STRING" id="348151.IV55_GL001667"/>
<accession>A0A0R2LA41</accession>
<organism evidence="3 4">
    <name type="scientific">Furfurilactobacillus siliginis</name>
    <dbReference type="NCBI Taxonomy" id="348151"/>
    <lineage>
        <taxon>Bacteria</taxon>
        <taxon>Bacillati</taxon>
        <taxon>Bacillota</taxon>
        <taxon>Bacilli</taxon>
        <taxon>Lactobacillales</taxon>
        <taxon>Lactobacillaceae</taxon>
        <taxon>Furfurilactobacillus</taxon>
    </lineage>
</organism>
<keyword evidence="1" id="KW-0812">Transmembrane</keyword>
<dbReference type="EMBL" id="JQCB01000006">
    <property type="protein sequence ID" value="KRN95994.1"/>
    <property type="molecule type" value="Genomic_DNA"/>
</dbReference>
<dbReference type="OrthoDB" id="2305451at2"/>
<keyword evidence="1" id="KW-1133">Transmembrane helix</keyword>
<evidence type="ECO:0000313" key="4">
    <source>
        <dbReference type="Proteomes" id="UP000051139"/>
    </source>
</evidence>
<evidence type="ECO:0000313" key="2">
    <source>
        <dbReference type="EMBL" id="GEK28849.1"/>
    </source>
</evidence>
<protein>
    <recommendedName>
        <fullName evidence="6">RDD domain-containing protein</fullName>
    </recommendedName>
</protein>
<dbReference type="RefSeq" id="WP_057810175.1">
    <property type="nucleotide sequence ID" value="NZ_BJUD01000021.1"/>
</dbReference>
<sequence length="106" mass="12178">MNRDDVFVRLGGLVSQMRWMNRLQLIFDMLMFYGAWQVFFGAQPAMLFGVAMDRGNAGIVTMLFAIISWSFSGIRGNYRRQGLVLISTLKGMKLSEEESNLVRQFK</sequence>
<gene>
    <name evidence="3" type="ORF">IV55_GL001667</name>
    <name evidence="2" type="ORF">LSI01_11600</name>
</gene>
<feature type="transmembrane region" description="Helical" evidence="1">
    <location>
        <begin position="25"/>
        <end position="51"/>
    </location>
</feature>
<feature type="transmembrane region" description="Helical" evidence="1">
    <location>
        <begin position="57"/>
        <end position="74"/>
    </location>
</feature>
<dbReference type="EMBL" id="BJUD01000021">
    <property type="protein sequence ID" value="GEK28849.1"/>
    <property type="molecule type" value="Genomic_DNA"/>
</dbReference>
<dbReference type="Proteomes" id="UP000321429">
    <property type="component" value="Unassembled WGS sequence"/>
</dbReference>
<evidence type="ECO:0008006" key="6">
    <source>
        <dbReference type="Google" id="ProtNLM"/>
    </source>
</evidence>
<proteinExistence type="predicted"/>
<dbReference type="Proteomes" id="UP000051139">
    <property type="component" value="Unassembled WGS sequence"/>
</dbReference>
<dbReference type="AlphaFoldDB" id="A0A0R2LA41"/>
<dbReference type="PATRIC" id="fig|348151.3.peg.1719"/>
<name>A0A0R2LA41_9LACO</name>
<keyword evidence="4" id="KW-1185">Reference proteome</keyword>
<keyword evidence="1" id="KW-0472">Membrane</keyword>